<dbReference type="AlphaFoldDB" id="A0A7V8VE41"/>
<organism evidence="1 2">
    <name type="scientific">Thermogemmata fonticola</name>
    <dbReference type="NCBI Taxonomy" id="2755323"/>
    <lineage>
        <taxon>Bacteria</taxon>
        <taxon>Pseudomonadati</taxon>
        <taxon>Planctomycetota</taxon>
        <taxon>Planctomycetia</taxon>
        <taxon>Gemmatales</taxon>
        <taxon>Gemmataceae</taxon>
        <taxon>Thermogemmata</taxon>
    </lineage>
</organism>
<gene>
    <name evidence="1" type="ORF">H0921_09385</name>
</gene>
<comment type="caution">
    <text evidence="1">The sequence shown here is derived from an EMBL/GenBank/DDBJ whole genome shotgun (WGS) entry which is preliminary data.</text>
</comment>
<evidence type="ECO:0000313" key="2">
    <source>
        <dbReference type="Proteomes" id="UP000542342"/>
    </source>
</evidence>
<accession>A0A7V8VE41</accession>
<dbReference type="EMBL" id="JACEFB010000005">
    <property type="protein sequence ID" value="MBA2226370.1"/>
    <property type="molecule type" value="Genomic_DNA"/>
</dbReference>
<reference evidence="1 2" key="1">
    <citation type="submission" date="2020-07" db="EMBL/GenBank/DDBJ databases">
        <title>Thermogemmata thermophila gen. nov., sp. nov., a novel moderate thermophilic planctomycete from a Kamchatka hot spring.</title>
        <authorList>
            <person name="Elcheninov A.G."/>
            <person name="Podosokorskaya O.A."/>
            <person name="Kovaleva O.L."/>
            <person name="Novikov A."/>
            <person name="Bonch-Osmolovskaya E.A."/>
            <person name="Toshchakov S.V."/>
            <person name="Kublanov I.V."/>
        </authorList>
    </citation>
    <scope>NUCLEOTIDE SEQUENCE [LARGE SCALE GENOMIC DNA]</scope>
    <source>
        <strain evidence="1 2">2918</strain>
    </source>
</reference>
<name>A0A7V8VE41_9BACT</name>
<proteinExistence type="predicted"/>
<dbReference type="Proteomes" id="UP000542342">
    <property type="component" value="Unassembled WGS sequence"/>
</dbReference>
<protein>
    <submittedName>
        <fullName evidence="1">Uncharacterized protein</fullName>
    </submittedName>
</protein>
<keyword evidence="2" id="KW-1185">Reference proteome</keyword>
<sequence length="86" mass="9758">MSRLTASRALDLYFLEARAKLLDLAAILDRFQAGEGAENLPQDSRWSQIRDALAVLNSDAPDKAERIQMIFSQAYDPSWPRPQPRL</sequence>
<evidence type="ECO:0000313" key="1">
    <source>
        <dbReference type="EMBL" id="MBA2226370.1"/>
    </source>
</evidence>